<accession>A0A813BWK2</accession>
<proteinExistence type="predicted"/>
<dbReference type="OrthoDB" id="412093at2759"/>
<protein>
    <submittedName>
        <fullName evidence="1">ALMA7 protein</fullName>
    </submittedName>
</protein>
<dbReference type="AlphaFoldDB" id="A0A813BWK2"/>
<evidence type="ECO:0000313" key="1">
    <source>
        <dbReference type="EMBL" id="CAE7919516.1"/>
    </source>
</evidence>
<evidence type="ECO:0000313" key="2">
    <source>
        <dbReference type="Proteomes" id="UP000601435"/>
    </source>
</evidence>
<dbReference type="EMBL" id="CAJNJA010077175">
    <property type="protein sequence ID" value="CAE7919516.1"/>
    <property type="molecule type" value="Genomic_DNA"/>
</dbReference>
<name>A0A813BWK2_9DINO</name>
<comment type="caution">
    <text evidence="1">The sequence shown here is derived from an EMBL/GenBank/DDBJ whole genome shotgun (WGS) entry which is preliminary data.</text>
</comment>
<sequence length="124" mass="13966">MMQCPMISVAFDKYDKVLILTANDDTLKPQKETLLTSCGFDVDDSRFMIKGCQDVPGFDAVAKGEKVDVDYVQPGIVYMVKQILKKNASIRAILLECTERFGRGSQSLPTFEVFFQCYVVSDFN</sequence>
<reference evidence="1" key="1">
    <citation type="submission" date="2021-02" db="EMBL/GenBank/DDBJ databases">
        <authorList>
            <person name="Dougan E. K."/>
            <person name="Rhodes N."/>
            <person name="Thang M."/>
            <person name="Chan C."/>
        </authorList>
    </citation>
    <scope>NUCLEOTIDE SEQUENCE</scope>
</reference>
<gene>
    <name evidence="1" type="primary">ALMA7</name>
    <name evidence="1" type="ORF">SNEC2469_LOCUS31635</name>
</gene>
<organism evidence="1 2">
    <name type="scientific">Symbiodinium necroappetens</name>
    <dbReference type="NCBI Taxonomy" id="1628268"/>
    <lineage>
        <taxon>Eukaryota</taxon>
        <taxon>Sar</taxon>
        <taxon>Alveolata</taxon>
        <taxon>Dinophyceae</taxon>
        <taxon>Suessiales</taxon>
        <taxon>Symbiodiniaceae</taxon>
        <taxon>Symbiodinium</taxon>
    </lineage>
</organism>
<dbReference type="Proteomes" id="UP000601435">
    <property type="component" value="Unassembled WGS sequence"/>
</dbReference>
<keyword evidence="2" id="KW-1185">Reference proteome</keyword>